<dbReference type="InterPro" id="IPR036520">
    <property type="entry name" value="UPF0759_sf"/>
</dbReference>
<organism evidence="1 2">
    <name type="scientific">Candidatus Brocadia sinica JPN1</name>
    <dbReference type="NCBI Taxonomy" id="1197129"/>
    <lineage>
        <taxon>Bacteria</taxon>
        <taxon>Pseudomonadati</taxon>
        <taxon>Planctomycetota</taxon>
        <taxon>Candidatus Brocadiia</taxon>
        <taxon>Candidatus Brocadiales</taxon>
        <taxon>Candidatus Brocadiaceae</taxon>
        <taxon>Candidatus Brocadia</taxon>
    </lineage>
</organism>
<dbReference type="Pfam" id="PF01904">
    <property type="entry name" value="DUF72"/>
    <property type="match status" value="1"/>
</dbReference>
<keyword evidence="2" id="KW-1185">Reference proteome</keyword>
<dbReference type="PANTHER" id="PTHR30348:SF4">
    <property type="entry name" value="DUF72 DOMAIN-CONTAINING PROTEIN"/>
    <property type="match status" value="1"/>
</dbReference>
<protein>
    <submittedName>
        <fullName evidence="1">Uncharacterized conserved protein</fullName>
    </submittedName>
</protein>
<reference evidence="2" key="1">
    <citation type="journal article" date="2015" name="Genome Announc.">
        <title>Draft Genome Sequence of an Anaerobic Ammonium-Oxidizing Bacterium, "Candidatus Brocadia sinica".</title>
        <authorList>
            <person name="Oshiki M."/>
            <person name="Shinyako-Hata K."/>
            <person name="Satoh H."/>
            <person name="Okabe S."/>
        </authorList>
    </citation>
    <scope>NUCLEOTIDE SEQUENCE [LARGE SCALE GENOMIC DNA]</scope>
    <source>
        <strain evidence="2">JPN1</strain>
    </source>
</reference>
<proteinExistence type="predicted"/>
<evidence type="ECO:0000313" key="1">
    <source>
        <dbReference type="EMBL" id="GAN32064.1"/>
    </source>
</evidence>
<evidence type="ECO:0000313" key="2">
    <source>
        <dbReference type="Proteomes" id="UP000032309"/>
    </source>
</evidence>
<accession>A0ABQ0JTJ0</accession>
<dbReference type="Gene3D" id="3.20.20.410">
    <property type="entry name" value="Protein of unknown function UPF0759"/>
    <property type="match status" value="1"/>
</dbReference>
<name>A0ABQ0JTJ0_9BACT</name>
<sequence>MIQIGCCGFPVARQKYFDTFRVVELQQTFYQPPLSSTIQKWRNEAPPDFEYTLKAWQLITHEPSSPTYRRLKINIPQSKEKNYGSFKPTDEVYAAWEKTKAIADTLHAKVIVFQCPASFEPTGENKSNLKRFFYSMKSDRYIFAWEPRGRWGKKEIKTICKELNLIHCVDPFKSKPTFGSIRYYRLHGIGGYRYKYTQEDMNTLKNFVKEKIDIDVMFNNISMYDDALAFKRFFL</sequence>
<dbReference type="Proteomes" id="UP000032309">
    <property type="component" value="Unassembled WGS sequence"/>
</dbReference>
<comment type="caution">
    <text evidence="1">The sequence shown here is derived from an EMBL/GenBank/DDBJ whole genome shotgun (WGS) entry which is preliminary data.</text>
</comment>
<dbReference type="SUPFAM" id="SSF117396">
    <property type="entry name" value="TM1631-like"/>
    <property type="match status" value="1"/>
</dbReference>
<dbReference type="InterPro" id="IPR002763">
    <property type="entry name" value="DUF72"/>
</dbReference>
<dbReference type="RefSeq" id="WP_052562176.1">
    <property type="nucleotide sequence ID" value="NZ_BAFN01000001.1"/>
</dbReference>
<dbReference type="PANTHER" id="PTHR30348">
    <property type="entry name" value="UNCHARACTERIZED PROTEIN YECE"/>
    <property type="match status" value="1"/>
</dbReference>
<gene>
    <name evidence="1" type="ORF">BROSI_A0568</name>
</gene>
<dbReference type="EMBL" id="BAFN01000001">
    <property type="protein sequence ID" value="GAN32064.1"/>
    <property type="molecule type" value="Genomic_DNA"/>
</dbReference>